<proteinExistence type="predicted"/>
<dbReference type="AlphaFoldDB" id="A0A0F0KGS9"/>
<dbReference type="RefSeq" id="WP_052674757.1">
    <property type="nucleotide sequence ID" value="NZ_JYIV01000030.1"/>
</dbReference>
<comment type="caution">
    <text evidence="2">The sequence shown here is derived from an EMBL/GenBank/DDBJ whole genome shotgun (WGS) entry which is preliminary data.</text>
</comment>
<dbReference type="EMBL" id="JYIV01000030">
    <property type="protein sequence ID" value="KJL18486.1"/>
    <property type="molecule type" value="Genomic_DNA"/>
</dbReference>
<evidence type="ECO:0000313" key="3">
    <source>
        <dbReference type="Proteomes" id="UP000033725"/>
    </source>
</evidence>
<evidence type="ECO:0000313" key="2">
    <source>
        <dbReference type="EMBL" id="KJL18486.1"/>
    </source>
</evidence>
<feature type="transmembrane region" description="Helical" evidence="1">
    <location>
        <begin position="286"/>
        <end position="308"/>
    </location>
</feature>
<dbReference type="OrthoDB" id="5114758at2"/>
<protein>
    <submittedName>
        <fullName evidence="2">Chromosome partition protein Smc</fullName>
    </submittedName>
</protein>
<dbReference type="Proteomes" id="UP000033725">
    <property type="component" value="Unassembled WGS sequence"/>
</dbReference>
<feature type="transmembrane region" description="Helical" evidence="1">
    <location>
        <begin position="320"/>
        <end position="338"/>
    </location>
</feature>
<gene>
    <name evidence="2" type="primary">smc_3</name>
    <name evidence="2" type="ORF">RN51_03320</name>
</gene>
<accession>A0A0F0KGS9</accession>
<evidence type="ECO:0000256" key="1">
    <source>
        <dbReference type="SAM" id="Phobius"/>
    </source>
</evidence>
<keyword evidence="1" id="KW-0472">Membrane</keyword>
<name>A0A0F0KGS9_9MICO</name>
<keyword evidence="1" id="KW-0812">Transmembrane</keyword>
<dbReference type="PATRIC" id="fig|82380.10.peg.3328"/>
<keyword evidence="1" id="KW-1133">Transmembrane helix</keyword>
<sequence length="419" mass="45564">MKLTQFEAHQAWATLGAVAETISRLRAADLGTNIDAIQDLEVQVAYLRSRYKARKRLAPSVFPTQLDSLESNLQALHGSITTALANADPTRTQYIQQGQQYMQQAFGIIAAWATATPTVGEERAEIAVVEELQRRNAEVDAHIQTRIKQLDDSARAVSDQIVAAQAAAAKSEAGVTAAAEEAKRAVEAEKARIATVIDDGQKTIAGFEAELQTSLETWRTELTTGFEAKMEDLRAKERALLAQSRERFEELKKTTSDYQAVVQADSADRLAKHYEVESRSARKSGWILTVIGGAILLSAALPLLAVVLGWQHGEVDWTSIAARAGVSAVCVGAATVAVRMGAGFHKRSDDYKRLAMELRTMGPFLSTVEDSESVDQARLDLVNRTFGQAYAPQAEANDADAVPVTVLQQLLTMVTKAIR</sequence>
<organism evidence="2 3">
    <name type="scientific">Microbacterium oxydans</name>
    <dbReference type="NCBI Taxonomy" id="82380"/>
    <lineage>
        <taxon>Bacteria</taxon>
        <taxon>Bacillati</taxon>
        <taxon>Actinomycetota</taxon>
        <taxon>Actinomycetes</taxon>
        <taxon>Micrococcales</taxon>
        <taxon>Microbacteriaceae</taxon>
        <taxon>Microbacterium</taxon>
    </lineage>
</organism>
<reference evidence="2 3" key="1">
    <citation type="submission" date="2015-02" db="EMBL/GenBank/DDBJ databases">
        <title>Draft genome sequences of ten Microbacterium spp. with emphasis on heavy metal contaminated environments.</title>
        <authorList>
            <person name="Corretto E."/>
        </authorList>
    </citation>
    <scope>NUCLEOTIDE SEQUENCE [LARGE SCALE GENOMIC DNA]</scope>
    <source>
        <strain evidence="2 3">BEL163</strain>
    </source>
</reference>